<evidence type="ECO:0000313" key="2">
    <source>
        <dbReference type="Proteomes" id="UP000799778"/>
    </source>
</evidence>
<dbReference type="EMBL" id="ML978073">
    <property type="protein sequence ID" value="KAF2011906.1"/>
    <property type="molecule type" value="Genomic_DNA"/>
</dbReference>
<dbReference type="OrthoDB" id="5406607at2759"/>
<keyword evidence="2" id="KW-1185">Reference proteome</keyword>
<name>A0A6A5XGC3_9PLEO</name>
<organism evidence="1 2">
    <name type="scientific">Aaosphaeria arxii CBS 175.79</name>
    <dbReference type="NCBI Taxonomy" id="1450172"/>
    <lineage>
        <taxon>Eukaryota</taxon>
        <taxon>Fungi</taxon>
        <taxon>Dikarya</taxon>
        <taxon>Ascomycota</taxon>
        <taxon>Pezizomycotina</taxon>
        <taxon>Dothideomycetes</taxon>
        <taxon>Pleosporomycetidae</taxon>
        <taxon>Pleosporales</taxon>
        <taxon>Pleosporales incertae sedis</taxon>
        <taxon>Aaosphaeria</taxon>
    </lineage>
</organism>
<evidence type="ECO:0000313" key="1">
    <source>
        <dbReference type="EMBL" id="KAF2011906.1"/>
    </source>
</evidence>
<proteinExistence type="predicted"/>
<sequence length="120" mass="12836">MRPAAALALQNITLPLPTGTTNHNTPGLICTPTEWTDLAGFYLFNYVAHAATVLTRPGERSLDFGATVLGSLLSPALGLYRGIEAIFSGAVFSKDHLRKAAKSSTLCCVVRSSEWRPMDG</sequence>
<reference evidence="1" key="1">
    <citation type="journal article" date="2020" name="Stud. Mycol.">
        <title>101 Dothideomycetes genomes: a test case for predicting lifestyles and emergence of pathogens.</title>
        <authorList>
            <person name="Haridas S."/>
            <person name="Albert R."/>
            <person name="Binder M."/>
            <person name="Bloem J."/>
            <person name="Labutti K."/>
            <person name="Salamov A."/>
            <person name="Andreopoulos B."/>
            <person name="Baker S."/>
            <person name="Barry K."/>
            <person name="Bills G."/>
            <person name="Bluhm B."/>
            <person name="Cannon C."/>
            <person name="Castanera R."/>
            <person name="Culley D."/>
            <person name="Daum C."/>
            <person name="Ezra D."/>
            <person name="Gonzalez J."/>
            <person name="Henrissat B."/>
            <person name="Kuo A."/>
            <person name="Liang C."/>
            <person name="Lipzen A."/>
            <person name="Lutzoni F."/>
            <person name="Magnuson J."/>
            <person name="Mondo S."/>
            <person name="Nolan M."/>
            <person name="Ohm R."/>
            <person name="Pangilinan J."/>
            <person name="Park H.-J."/>
            <person name="Ramirez L."/>
            <person name="Alfaro M."/>
            <person name="Sun H."/>
            <person name="Tritt A."/>
            <person name="Yoshinaga Y."/>
            <person name="Zwiers L.-H."/>
            <person name="Turgeon B."/>
            <person name="Goodwin S."/>
            <person name="Spatafora J."/>
            <person name="Crous P."/>
            <person name="Grigoriev I."/>
        </authorList>
    </citation>
    <scope>NUCLEOTIDE SEQUENCE</scope>
    <source>
        <strain evidence="1">CBS 175.79</strain>
    </source>
</reference>
<dbReference type="GeneID" id="54281141"/>
<dbReference type="Proteomes" id="UP000799778">
    <property type="component" value="Unassembled WGS sequence"/>
</dbReference>
<gene>
    <name evidence="1" type="ORF">BU24DRAFT_352709</name>
</gene>
<accession>A0A6A5XGC3</accession>
<dbReference type="AlphaFoldDB" id="A0A6A5XGC3"/>
<feature type="non-terminal residue" evidence="1">
    <location>
        <position position="120"/>
    </location>
</feature>
<protein>
    <submittedName>
        <fullName evidence="1">Uncharacterized protein</fullName>
    </submittedName>
</protein>
<dbReference type="RefSeq" id="XP_033380245.1">
    <property type="nucleotide sequence ID" value="XM_033523744.1"/>
</dbReference>